<dbReference type="Proteomes" id="UP000266673">
    <property type="component" value="Unassembled WGS sequence"/>
</dbReference>
<evidence type="ECO:0000259" key="2">
    <source>
        <dbReference type="PROSITE" id="PS51886"/>
    </source>
</evidence>
<keyword evidence="4" id="KW-1185">Reference proteome</keyword>
<name>A0A397V295_9GLOM</name>
<protein>
    <recommendedName>
        <fullName evidence="5">BTB/POZ domain-containing protein</fullName>
    </recommendedName>
</protein>
<sequence length="470" mass="54168">MSQTKLLDQFSNDFAQLLESEYDYNVVIKINNQIFKLHSLVLYQRSSFFRQELSTTTKKNNLIEITIPRISAESFKILIKYIYTGKIPLENVEPSTIFDLLISSNKLSLEELVDYIQSYLIDNNASWLKLKFTQVYYTSFQNNRFKALQTFCTDILAKHPKLIFDSNDFTSVQENALVALLKRDDLQLEESEIWDKVIQWGKLQIPNLPSDITQWTNENFLSLKTTLNNCIPLIRYFQMPGKDLIIKVKPYRQILGSSLWDDITTRIMAPDVSISSTILPARKIIPAQLPVREDHFNASSIINEEHFAEISSWINRNSSTSDITSMDYKFKLLLRGSRDGFGCESFCRLCLEIPGTVIILKVNGTNEILGGYNPLVWSSDNEEWLKTTDSFIFSLKTQNLPKSILSRIIHPSEAIQCDNDGPAFGGSFFLSNEKEWKYTHNDEAYENLLRDNGKSNFLVDEIEVFQVLKS</sequence>
<dbReference type="InterPro" id="IPR011333">
    <property type="entry name" value="SKP1/BTB/POZ_sf"/>
</dbReference>
<gene>
    <name evidence="3" type="ORF">C2G38_2143032</name>
</gene>
<dbReference type="Gene3D" id="1.25.40.420">
    <property type="match status" value="1"/>
</dbReference>
<dbReference type="InterPro" id="IPR052407">
    <property type="entry name" value="BTB_POZ_domain_cont_9"/>
</dbReference>
<dbReference type="Pfam" id="PF07707">
    <property type="entry name" value="BACK"/>
    <property type="match status" value="1"/>
</dbReference>
<dbReference type="AlphaFoldDB" id="A0A397V295"/>
<dbReference type="PROSITE" id="PS50097">
    <property type="entry name" value="BTB"/>
    <property type="match status" value="1"/>
</dbReference>
<dbReference type="Pfam" id="PF00651">
    <property type="entry name" value="BTB"/>
    <property type="match status" value="1"/>
</dbReference>
<dbReference type="PROSITE" id="PS51886">
    <property type="entry name" value="TLDC"/>
    <property type="match status" value="1"/>
</dbReference>
<dbReference type="InterPro" id="IPR000210">
    <property type="entry name" value="BTB/POZ_dom"/>
</dbReference>
<dbReference type="Pfam" id="PF07534">
    <property type="entry name" value="TLD"/>
    <property type="match status" value="1"/>
</dbReference>
<evidence type="ECO:0000313" key="4">
    <source>
        <dbReference type="Proteomes" id="UP000266673"/>
    </source>
</evidence>
<comment type="caution">
    <text evidence="3">The sequence shown here is derived from an EMBL/GenBank/DDBJ whole genome shotgun (WGS) entry which is preliminary data.</text>
</comment>
<dbReference type="SUPFAM" id="SSF54695">
    <property type="entry name" value="POZ domain"/>
    <property type="match status" value="1"/>
</dbReference>
<accession>A0A397V295</accession>
<dbReference type="EMBL" id="QKWP01000666">
    <property type="protein sequence ID" value="RIB16560.1"/>
    <property type="molecule type" value="Genomic_DNA"/>
</dbReference>
<organism evidence="3 4">
    <name type="scientific">Gigaspora rosea</name>
    <dbReference type="NCBI Taxonomy" id="44941"/>
    <lineage>
        <taxon>Eukaryota</taxon>
        <taxon>Fungi</taxon>
        <taxon>Fungi incertae sedis</taxon>
        <taxon>Mucoromycota</taxon>
        <taxon>Glomeromycotina</taxon>
        <taxon>Glomeromycetes</taxon>
        <taxon>Diversisporales</taxon>
        <taxon>Gigasporaceae</taxon>
        <taxon>Gigaspora</taxon>
    </lineage>
</organism>
<reference evidence="3 4" key="1">
    <citation type="submission" date="2018-06" db="EMBL/GenBank/DDBJ databases">
        <title>Comparative genomics reveals the genomic features of Rhizophagus irregularis, R. cerebriforme, R. diaphanum and Gigaspora rosea, and their symbiotic lifestyle signature.</title>
        <authorList>
            <person name="Morin E."/>
            <person name="San Clemente H."/>
            <person name="Chen E.C.H."/>
            <person name="De La Providencia I."/>
            <person name="Hainaut M."/>
            <person name="Kuo A."/>
            <person name="Kohler A."/>
            <person name="Murat C."/>
            <person name="Tang N."/>
            <person name="Roy S."/>
            <person name="Loubradou J."/>
            <person name="Henrissat B."/>
            <person name="Grigoriev I.V."/>
            <person name="Corradi N."/>
            <person name="Roux C."/>
            <person name="Martin F.M."/>
        </authorList>
    </citation>
    <scope>NUCLEOTIDE SEQUENCE [LARGE SCALE GENOMIC DNA]</scope>
    <source>
        <strain evidence="3 4">DAOM 194757</strain>
    </source>
</reference>
<dbReference type="GO" id="GO:0005737">
    <property type="term" value="C:cytoplasm"/>
    <property type="evidence" value="ECO:0007669"/>
    <property type="project" value="TreeGrafter"/>
</dbReference>
<dbReference type="InterPro" id="IPR011705">
    <property type="entry name" value="BACK"/>
</dbReference>
<feature type="domain" description="BTB" evidence="1">
    <location>
        <begin position="24"/>
        <end position="91"/>
    </location>
</feature>
<dbReference type="PANTHER" id="PTHR46306">
    <property type="entry name" value="BTB/POZ DOMAIN-CONTAINING PROTEIN 9"/>
    <property type="match status" value="1"/>
</dbReference>
<evidence type="ECO:0008006" key="5">
    <source>
        <dbReference type="Google" id="ProtNLM"/>
    </source>
</evidence>
<feature type="domain" description="TLDc" evidence="2">
    <location>
        <begin position="300"/>
        <end position="468"/>
    </location>
</feature>
<evidence type="ECO:0000259" key="1">
    <source>
        <dbReference type="PROSITE" id="PS50097"/>
    </source>
</evidence>
<dbReference type="PANTHER" id="PTHR46306:SF1">
    <property type="entry name" value="BTB_POZ DOMAIN-CONTAINING PROTEIN 9"/>
    <property type="match status" value="1"/>
</dbReference>
<proteinExistence type="predicted"/>
<dbReference type="Gene3D" id="3.30.710.10">
    <property type="entry name" value="Potassium Channel Kv1.1, Chain A"/>
    <property type="match status" value="1"/>
</dbReference>
<evidence type="ECO:0000313" key="3">
    <source>
        <dbReference type="EMBL" id="RIB16560.1"/>
    </source>
</evidence>
<dbReference type="SMART" id="SM00225">
    <property type="entry name" value="BTB"/>
    <property type="match status" value="1"/>
</dbReference>
<dbReference type="OrthoDB" id="45365at2759"/>
<dbReference type="CDD" id="cd18186">
    <property type="entry name" value="BTB_POZ_ZBTB_KLHL-like"/>
    <property type="match status" value="1"/>
</dbReference>
<dbReference type="InterPro" id="IPR006571">
    <property type="entry name" value="TLDc_dom"/>
</dbReference>